<reference evidence="1" key="1">
    <citation type="submission" date="2020-10" db="EMBL/GenBank/DDBJ databases">
        <authorList>
            <person name="Gilroy R."/>
        </authorList>
    </citation>
    <scope>NUCLEOTIDE SEQUENCE</scope>
    <source>
        <strain evidence="1">10532</strain>
    </source>
</reference>
<dbReference type="EMBL" id="JADIMM010000111">
    <property type="protein sequence ID" value="MBO8458510.1"/>
    <property type="molecule type" value="Genomic_DNA"/>
</dbReference>
<accession>A0A9D9N369</accession>
<dbReference type="Proteomes" id="UP000823638">
    <property type="component" value="Unassembled WGS sequence"/>
</dbReference>
<dbReference type="AlphaFoldDB" id="A0A9D9N369"/>
<organism evidence="1 2">
    <name type="scientific">Candidatus Gallitreponema excrementavium</name>
    <dbReference type="NCBI Taxonomy" id="2840840"/>
    <lineage>
        <taxon>Bacteria</taxon>
        <taxon>Pseudomonadati</taxon>
        <taxon>Spirochaetota</taxon>
        <taxon>Spirochaetia</taxon>
        <taxon>Spirochaetales</taxon>
        <taxon>Candidatus Gallitreponema</taxon>
    </lineage>
</organism>
<gene>
    <name evidence="1" type="ORF">IAA81_09845</name>
</gene>
<evidence type="ECO:0000313" key="1">
    <source>
        <dbReference type="EMBL" id="MBO8458510.1"/>
    </source>
</evidence>
<evidence type="ECO:0000313" key="2">
    <source>
        <dbReference type="Proteomes" id="UP000823638"/>
    </source>
</evidence>
<reference evidence="1" key="2">
    <citation type="journal article" date="2021" name="PeerJ">
        <title>Extensive microbial diversity within the chicken gut microbiome revealed by metagenomics and culture.</title>
        <authorList>
            <person name="Gilroy R."/>
            <person name="Ravi A."/>
            <person name="Getino M."/>
            <person name="Pursley I."/>
            <person name="Horton D.L."/>
            <person name="Alikhan N.F."/>
            <person name="Baker D."/>
            <person name="Gharbi K."/>
            <person name="Hall N."/>
            <person name="Watson M."/>
            <person name="Adriaenssens E.M."/>
            <person name="Foster-Nyarko E."/>
            <person name="Jarju S."/>
            <person name="Secka A."/>
            <person name="Antonio M."/>
            <person name="Oren A."/>
            <person name="Chaudhuri R.R."/>
            <person name="La Ragione R."/>
            <person name="Hildebrand F."/>
            <person name="Pallen M.J."/>
        </authorList>
    </citation>
    <scope>NUCLEOTIDE SEQUENCE</scope>
    <source>
        <strain evidence="1">10532</strain>
    </source>
</reference>
<name>A0A9D9N369_9SPIR</name>
<sequence length="189" mass="21142">MDSLPLQIKDSIPGYLIKGVEAVEVFVDSEDENLIKEAAGKVAEALGGGADFISLFYSHAPDTPEKEKNLIESFKRNLELLIHKTWVEKSDEGSKENLLENLEKLTETVSSGRYIESISSFVSVVSDTVYLLFGQNPEGEDFTEYSFRIDPDFGFFCWYVRSVAPSICNRGEDTARVAVLLGMFFLANF</sequence>
<protein>
    <submittedName>
        <fullName evidence="1">Uncharacterized protein</fullName>
    </submittedName>
</protein>
<comment type="caution">
    <text evidence="1">The sequence shown here is derived from an EMBL/GenBank/DDBJ whole genome shotgun (WGS) entry which is preliminary data.</text>
</comment>
<proteinExistence type="predicted"/>